<evidence type="ECO:0000256" key="1">
    <source>
        <dbReference type="ARBA" id="ARBA00004651"/>
    </source>
</evidence>
<dbReference type="OrthoDB" id="9777768at2"/>
<evidence type="ECO:0000256" key="5">
    <source>
        <dbReference type="ARBA" id="ARBA00023136"/>
    </source>
</evidence>
<dbReference type="InterPro" id="IPR000917">
    <property type="entry name" value="Sulfatase_N"/>
</dbReference>
<comment type="subcellular location">
    <subcellularLocation>
        <location evidence="1">Cell membrane</location>
        <topology evidence="1">Multi-pass membrane protein</topology>
    </subcellularLocation>
</comment>
<evidence type="ECO:0000256" key="3">
    <source>
        <dbReference type="ARBA" id="ARBA00022692"/>
    </source>
</evidence>
<keyword evidence="2" id="KW-1003">Cell membrane</keyword>
<sequence length="794" mass="90976">MLEYREEHIESKERKLRDFIPVVLTFFVGLAVLSIYQNTMLYSMGVLDSIFNSSFFLYLLHHLGFASVISLFLAFVFNLLENKRPGLGLRTVKITIPILLVLEAVLITYYIQNFEPLGSDIFGLFSTKEIRFSLLQASMASLITGGVCFICYKYIASLYTVISRMYPLTIVFFSIFLATLYSDKKPVNENKTQYLAEHLTERLLQWESYEGAEEYPLLRPFKKETGLSAYFRTMDSLPHIKIILIDGLGNDFVNGCFTDFMPHLQGLKLRSLSWRNFLSNTGESHASFPTVIGSLPFGESGFTTLPDFTFRNTLYSVLKDNGYATSFSYGGNTALFNMDRFLEEEKVDLIFDRNNFGNEFRLQEEDAAGITLGYPDGALFSNFQKNAKKFHGPKLDVFMTLSTKAPFHIPNIDKYRDRVVQIAEKSNLNGSAQRFVRRNEALFSSFVYADEVLAEFMEMERSSSHFSNTIYIITGSHQLSEISQDNPLAKYRVPLLIFSPLLKSPGEMEKVASHADIAPSLLALLSANRPIKVPGQLGFLGDDLVKQFAKKGDRQIPLLRSAYKMHDFIVDDFFYSDGDIYQLDQNLILRELKDGNTTVVEAIEQKFENFKSINRYVTTKNRIIPRSLSLIEDRKPKFSKEEMIWIESVFNGKDFDNAYSNAKHLAFQKDYGRALLLCEYILSEIPRHADTEILVGRIHAWKGDYDKAIEILNRVIKKYPKYGDAYCALMDAYFWSGQNGGTYEIQRLSRKNGVQDKILDEKFKRSIALIVNKEEEEGAQTMQQKTVEQVSKRK</sequence>
<dbReference type="Gene3D" id="1.25.40.10">
    <property type="entry name" value="Tetratricopeptide repeat domain"/>
    <property type="match status" value="1"/>
</dbReference>
<feature type="transmembrane region" description="Helical" evidence="7">
    <location>
        <begin position="92"/>
        <end position="112"/>
    </location>
</feature>
<reference evidence="10" key="1">
    <citation type="submission" date="2018-12" db="EMBL/GenBank/DDBJ databases">
        <title>Maribacter lutimaris sp. nov., isolated from marine sediment.</title>
        <authorList>
            <person name="Kim K.K."/>
        </authorList>
    </citation>
    <scope>NUCLEOTIDE SEQUENCE [LARGE SCALE GENOMIC DNA]</scope>
    <source>
        <strain evidence="10">PoM-212</strain>
    </source>
</reference>
<dbReference type="InterPro" id="IPR050448">
    <property type="entry name" value="OpgB/LTA_synthase_biosynth"/>
</dbReference>
<dbReference type="EMBL" id="QUSX01000002">
    <property type="protein sequence ID" value="RRQ48322.1"/>
    <property type="molecule type" value="Genomic_DNA"/>
</dbReference>
<dbReference type="Gene3D" id="3.40.720.10">
    <property type="entry name" value="Alkaline Phosphatase, subunit A"/>
    <property type="match status" value="1"/>
</dbReference>
<accession>A0A3R8RYL7</accession>
<dbReference type="InterPro" id="IPR017850">
    <property type="entry name" value="Alkaline_phosphatase_core_sf"/>
</dbReference>
<evidence type="ECO:0000256" key="7">
    <source>
        <dbReference type="SAM" id="Phobius"/>
    </source>
</evidence>
<dbReference type="Proteomes" id="UP000286990">
    <property type="component" value="Unassembled WGS sequence"/>
</dbReference>
<evidence type="ECO:0000313" key="10">
    <source>
        <dbReference type="Proteomes" id="UP000286990"/>
    </source>
</evidence>
<proteinExistence type="predicted"/>
<feature type="transmembrane region" description="Helical" evidence="7">
    <location>
        <begin position="19"/>
        <end position="36"/>
    </location>
</feature>
<dbReference type="SUPFAM" id="SSF48452">
    <property type="entry name" value="TPR-like"/>
    <property type="match status" value="1"/>
</dbReference>
<comment type="caution">
    <text evidence="9">The sequence shown here is derived from an EMBL/GenBank/DDBJ whole genome shotgun (WGS) entry which is preliminary data.</text>
</comment>
<dbReference type="PROSITE" id="PS50005">
    <property type="entry name" value="TPR"/>
    <property type="match status" value="1"/>
</dbReference>
<protein>
    <submittedName>
        <fullName evidence="9">LTA synthase family protein</fullName>
    </submittedName>
</protein>
<keyword evidence="10" id="KW-1185">Reference proteome</keyword>
<dbReference type="GO" id="GO:0005886">
    <property type="term" value="C:plasma membrane"/>
    <property type="evidence" value="ECO:0007669"/>
    <property type="project" value="UniProtKB-SubCell"/>
</dbReference>
<dbReference type="CDD" id="cd16015">
    <property type="entry name" value="LTA_synthase"/>
    <property type="match status" value="1"/>
</dbReference>
<dbReference type="AlphaFoldDB" id="A0A3R8RYL7"/>
<gene>
    <name evidence="9" type="ORF">DZC72_11425</name>
</gene>
<evidence type="ECO:0000256" key="4">
    <source>
        <dbReference type="ARBA" id="ARBA00022989"/>
    </source>
</evidence>
<evidence type="ECO:0000259" key="8">
    <source>
        <dbReference type="Pfam" id="PF00884"/>
    </source>
</evidence>
<feature type="repeat" description="TPR" evidence="6">
    <location>
        <begin position="689"/>
        <end position="722"/>
    </location>
</feature>
<feature type="domain" description="Sulfatase N-terminal" evidence="8">
    <location>
        <begin position="243"/>
        <end position="525"/>
    </location>
</feature>
<dbReference type="Pfam" id="PF14559">
    <property type="entry name" value="TPR_19"/>
    <property type="match status" value="1"/>
</dbReference>
<keyword evidence="5 7" id="KW-0472">Membrane</keyword>
<keyword evidence="6" id="KW-0802">TPR repeat</keyword>
<dbReference type="InterPro" id="IPR019734">
    <property type="entry name" value="TPR_rpt"/>
</dbReference>
<feature type="transmembrane region" description="Helical" evidence="7">
    <location>
        <begin position="164"/>
        <end position="182"/>
    </location>
</feature>
<name>A0A3R8RYL7_9FLAO</name>
<feature type="transmembrane region" description="Helical" evidence="7">
    <location>
        <begin position="132"/>
        <end position="152"/>
    </location>
</feature>
<dbReference type="Pfam" id="PF00884">
    <property type="entry name" value="Sulfatase"/>
    <property type="match status" value="1"/>
</dbReference>
<dbReference type="PANTHER" id="PTHR47371">
    <property type="entry name" value="LIPOTEICHOIC ACID SYNTHASE"/>
    <property type="match status" value="1"/>
</dbReference>
<dbReference type="RefSeq" id="WP_125223041.1">
    <property type="nucleotide sequence ID" value="NZ_QUSX01000002.1"/>
</dbReference>
<feature type="transmembrane region" description="Helical" evidence="7">
    <location>
        <begin position="56"/>
        <end position="80"/>
    </location>
</feature>
<evidence type="ECO:0000256" key="2">
    <source>
        <dbReference type="ARBA" id="ARBA00022475"/>
    </source>
</evidence>
<dbReference type="InterPro" id="IPR011990">
    <property type="entry name" value="TPR-like_helical_dom_sf"/>
</dbReference>
<organism evidence="9 10">
    <name type="scientific">Maribacter algicola</name>
    <dbReference type="NCBI Taxonomy" id="2498892"/>
    <lineage>
        <taxon>Bacteria</taxon>
        <taxon>Pseudomonadati</taxon>
        <taxon>Bacteroidota</taxon>
        <taxon>Flavobacteriia</taxon>
        <taxon>Flavobacteriales</taxon>
        <taxon>Flavobacteriaceae</taxon>
        <taxon>Maribacter</taxon>
    </lineage>
</organism>
<dbReference type="SUPFAM" id="SSF53649">
    <property type="entry name" value="Alkaline phosphatase-like"/>
    <property type="match status" value="1"/>
</dbReference>
<evidence type="ECO:0000313" key="9">
    <source>
        <dbReference type="EMBL" id="RRQ48322.1"/>
    </source>
</evidence>
<keyword evidence="4 7" id="KW-1133">Transmembrane helix</keyword>
<evidence type="ECO:0000256" key="6">
    <source>
        <dbReference type="PROSITE-ProRule" id="PRU00339"/>
    </source>
</evidence>
<dbReference type="PANTHER" id="PTHR47371:SF3">
    <property type="entry name" value="PHOSPHOGLYCEROL TRANSFERASE I"/>
    <property type="match status" value="1"/>
</dbReference>
<keyword evidence="3 7" id="KW-0812">Transmembrane</keyword>